<keyword evidence="1" id="KW-1133">Transmembrane helix</keyword>
<sequence>MWLLLTAILGGIGWFLLRRWQRRNWPVDARLTLAYWRNSAFVLGAYLLFILLGAGVTRVMVGFNRTDLADLPMVGFFLVWVAYGAVWLIRYLPTTRPRPAWLVRGKGWIDGAALLALAGLATLARMM</sequence>
<gene>
    <name evidence="2" type="ORF">P0Y65_18485</name>
</gene>
<accession>A0AAJ6AZ21</accession>
<dbReference type="AlphaFoldDB" id="A0AAJ6AZ21"/>
<protein>
    <submittedName>
        <fullName evidence="2">Uncharacterized protein</fullName>
    </submittedName>
</protein>
<feature type="transmembrane region" description="Helical" evidence="1">
    <location>
        <begin position="108"/>
        <end position="126"/>
    </location>
</feature>
<proteinExistence type="predicted"/>
<dbReference type="EMBL" id="CP119312">
    <property type="protein sequence ID" value="WEK04145.1"/>
    <property type="molecule type" value="Genomic_DNA"/>
</dbReference>
<evidence type="ECO:0000313" key="2">
    <source>
        <dbReference type="EMBL" id="WEK04145.1"/>
    </source>
</evidence>
<keyword evidence="1" id="KW-0472">Membrane</keyword>
<organism evidence="2 3">
    <name type="scientific">Candidatus Devosia phytovorans</name>
    <dbReference type="NCBI Taxonomy" id="3121372"/>
    <lineage>
        <taxon>Bacteria</taxon>
        <taxon>Pseudomonadati</taxon>
        <taxon>Pseudomonadota</taxon>
        <taxon>Alphaproteobacteria</taxon>
        <taxon>Hyphomicrobiales</taxon>
        <taxon>Devosiaceae</taxon>
        <taxon>Devosia</taxon>
    </lineage>
</organism>
<name>A0AAJ6AZ21_9HYPH</name>
<evidence type="ECO:0000256" key="1">
    <source>
        <dbReference type="SAM" id="Phobius"/>
    </source>
</evidence>
<reference evidence="2" key="1">
    <citation type="submission" date="2023-03" db="EMBL/GenBank/DDBJ databases">
        <title>Andean soil-derived lignocellulolytic bacterial consortium as a source of novel taxa and putative plastic-active enzymes.</title>
        <authorList>
            <person name="Diaz-Garcia L."/>
            <person name="Chuvochina M."/>
            <person name="Feuerriegel G."/>
            <person name="Bunk B."/>
            <person name="Sproer C."/>
            <person name="Streit W.R."/>
            <person name="Rodriguez L.M."/>
            <person name="Overmann J."/>
            <person name="Jimenez D.J."/>
        </authorList>
    </citation>
    <scope>NUCLEOTIDE SEQUENCE</scope>
    <source>
        <strain evidence="2">MAG 4196</strain>
    </source>
</reference>
<feature type="transmembrane region" description="Helical" evidence="1">
    <location>
        <begin position="68"/>
        <end position="88"/>
    </location>
</feature>
<evidence type="ECO:0000313" key="3">
    <source>
        <dbReference type="Proteomes" id="UP001217476"/>
    </source>
</evidence>
<feature type="transmembrane region" description="Helical" evidence="1">
    <location>
        <begin position="35"/>
        <end position="56"/>
    </location>
</feature>
<dbReference type="Proteomes" id="UP001217476">
    <property type="component" value="Chromosome"/>
</dbReference>
<keyword evidence="1" id="KW-0812">Transmembrane</keyword>